<dbReference type="InterPro" id="IPR001734">
    <property type="entry name" value="Na/solute_symporter"/>
</dbReference>
<evidence type="ECO:0000256" key="9">
    <source>
        <dbReference type="ARBA" id="ARBA00023065"/>
    </source>
</evidence>
<gene>
    <name evidence="15" type="ORF">ENU96_05770</name>
</gene>
<feature type="transmembrane region" description="Helical" evidence="14">
    <location>
        <begin position="156"/>
        <end position="178"/>
    </location>
</feature>
<proteinExistence type="inferred from homology"/>
<evidence type="ECO:0000256" key="1">
    <source>
        <dbReference type="ARBA" id="ARBA00004651"/>
    </source>
</evidence>
<feature type="transmembrane region" description="Helical" evidence="14">
    <location>
        <begin position="445"/>
        <end position="465"/>
    </location>
</feature>
<feature type="transmembrane region" description="Helical" evidence="14">
    <location>
        <begin position="317"/>
        <end position="342"/>
    </location>
</feature>
<evidence type="ECO:0000256" key="2">
    <source>
        <dbReference type="ARBA" id="ARBA00006434"/>
    </source>
</evidence>
<dbReference type="PROSITE" id="PS50283">
    <property type="entry name" value="NA_SOLUT_SYMP_3"/>
    <property type="match status" value="1"/>
</dbReference>
<keyword evidence="5 14" id="KW-0812">Transmembrane</keyword>
<keyword evidence="3" id="KW-0813">Transport</keyword>
<dbReference type="EMBL" id="DTEN01000228">
    <property type="protein sequence ID" value="HGI75168.1"/>
    <property type="molecule type" value="Genomic_DNA"/>
</dbReference>
<evidence type="ECO:0000256" key="11">
    <source>
        <dbReference type="ARBA" id="ARBA00023201"/>
    </source>
</evidence>
<feature type="transmembrane region" description="Helical" evidence="14">
    <location>
        <begin position="388"/>
        <end position="408"/>
    </location>
</feature>
<protein>
    <submittedName>
        <fullName evidence="15">Sodium:solute symporter family protein</fullName>
    </submittedName>
</protein>
<evidence type="ECO:0000256" key="10">
    <source>
        <dbReference type="ARBA" id="ARBA00023136"/>
    </source>
</evidence>
<dbReference type="InterPro" id="IPR050277">
    <property type="entry name" value="Sodium:Solute_Symporter"/>
</dbReference>
<dbReference type="GO" id="GO:0005886">
    <property type="term" value="C:plasma membrane"/>
    <property type="evidence" value="ECO:0007669"/>
    <property type="project" value="UniProtKB-SubCell"/>
</dbReference>
<evidence type="ECO:0000256" key="7">
    <source>
        <dbReference type="ARBA" id="ARBA00022989"/>
    </source>
</evidence>
<feature type="transmembrane region" description="Helical" evidence="14">
    <location>
        <begin position="118"/>
        <end position="136"/>
    </location>
</feature>
<evidence type="ECO:0000256" key="13">
    <source>
        <dbReference type="RuleBase" id="RU362091"/>
    </source>
</evidence>
<keyword evidence="8" id="KW-0915">Sodium</keyword>
<feature type="transmembrane region" description="Helical" evidence="14">
    <location>
        <begin position="6"/>
        <end position="24"/>
    </location>
</feature>
<evidence type="ECO:0000256" key="12">
    <source>
        <dbReference type="ARBA" id="ARBA00033708"/>
    </source>
</evidence>
<feature type="transmembrane region" description="Helical" evidence="14">
    <location>
        <begin position="75"/>
        <end position="97"/>
    </location>
</feature>
<accession>A0A7V4DGH1</accession>
<dbReference type="PANTHER" id="PTHR48086">
    <property type="entry name" value="SODIUM/PROLINE SYMPORTER-RELATED"/>
    <property type="match status" value="1"/>
</dbReference>
<sequence>MSEQYLWLAIALYAGWGSAFALAVRRGARLSLIEYFLAGRKLHWLVAALSYGATTYSAFMMLGLVGLTYRGGVGALGFELIYLSGLFWAVLVGPKFWEAGKRHGCVSPGEVLSLEYRNPLVGTVYALIVSGFLIPYTSVQLTGIGYLLEVLSRGKIGYPVGLLLALCFIILWTTIAGLRSVAATDALQAGIMMVSSIALVLFVAVRLLGGFSAFFHTVETTYPQWLSVPGNGFFTFRTFLNLSLPWFFFSISNPQVFQRLLVPANLREMRKTITGFLGYGFVYTLITVTLGFGTLVLLPGLKNPDLATPTLLLEFPIPSWIALFVVVGIISAAVSTADSIILTLSSLFLQDVLPKGISEQKRLLFAQFLFIPLLCLAVFFFALGRFNLIALLSVTSSLGLLSVVPTIVGTFFSRRKSDRAALLSMVLGAVLALLQLAGVRIFGGWTAPSVLGVASGVYLLTGLLAPRGHLPQREGQKCSRRGAQA</sequence>
<organism evidence="15">
    <name type="scientific">Candidatus Caldatribacterium californiense</name>
    <dbReference type="NCBI Taxonomy" id="1454726"/>
    <lineage>
        <taxon>Bacteria</taxon>
        <taxon>Pseudomonadati</taxon>
        <taxon>Atribacterota</taxon>
        <taxon>Atribacteria</taxon>
        <taxon>Atribacterales</taxon>
        <taxon>Candidatus Caldatribacteriaceae</taxon>
        <taxon>Candidatus Caldatribacterium</taxon>
    </lineage>
</organism>
<keyword evidence="9" id="KW-0406">Ion transport</keyword>
<comment type="caution">
    <text evidence="15">The sequence shown here is derived from an EMBL/GenBank/DDBJ whole genome shotgun (WGS) entry which is preliminary data.</text>
</comment>
<dbReference type="GO" id="GO:0006814">
    <property type="term" value="P:sodium ion transport"/>
    <property type="evidence" value="ECO:0007669"/>
    <property type="project" value="UniProtKB-KW"/>
</dbReference>
<evidence type="ECO:0000256" key="3">
    <source>
        <dbReference type="ARBA" id="ARBA00022448"/>
    </source>
</evidence>
<evidence type="ECO:0000256" key="8">
    <source>
        <dbReference type="ARBA" id="ARBA00023053"/>
    </source>
</evidence>
<dbReference type="CDD" id="cd10322">
    <property type="entry name" value="SLC5sbd"/>
    <property type="match status" value="1"/>
</dbReference>
<evidence type="ECO:0000256" key="4">
    <source>
        <dbReference type="ARBA" id="ARBA00022475"/>
    </source>
</evidence>
<keyword evidence="7 14" id="KW-1133">Transmembrane helix</keyword>
<feature type="transmembrane region" description="Helical" evidence="14">
    <location>
        <begin position="234"/>
        <end position="252"/>
    </location>
</feature>
<keyword evidence="4" id="KW-1003">Cell membrane</keyword>
<comment type="catalytic activity">
    <reaction evidence="12">
        <text>L-proline(in) + Na(+)(in) = L-proline(out) + Na(+)(out)</text>
        <dbReference type="Rhea" id="RHEA:28967"/>
        <dbReference type="ChEBI" id="CHEBI:29101"/>
        <dbReference type="ChEBI" id="CHEBI:60039"/>
    </reaction>
</comment>
<feature type="transmembrane region" description="Helical" evidence="14">
    <location>
        <begin position="273"/>
        <end position="297"/>
    </location>
</feature>
<evidence type="ECO:0000256" key="14">
    <source>
        <dbReference type="SAM" id="Phobius"/>
    </source>
</evidence>
<evidence type="ECO:0000256" key="6">
    <source>
        <dbReference type="ARBA" id="ARBA00022847"/>
    </source>
</evidence>
<comment type="similarity">
    <text evidence="2 13">Belongs to the sodium:solute symporter (SSF) (TC 2.A.21) family.</text>
</comment>
<dbReference type="InterPro" id="IPR038377">
    <property type="entry name" value="Na/Glc_symporter_sf"/>
</dbReference>
<comment type="subcellular location">
    <subcellularLocation>
        <location evidence="1">Cell membrane</location>
        <topology evidence="1">Multi-pass membrane protein</topology>
    </subcellularLocation>
</comment>
<dbReference type="AlphaFoldDB" id="A0A7V4DGH1"/>
<dbReference type="Pfam" id="PF00474">
    <property type="entry name" value="SSF"/>
    <property type="match status" value="1"/>
</dbReference>
<keyword evidence="10 14" id="KW-0472">Membrane</keyword>
<feature type="transmembrane region" description="Helical" evidence="14">
    <location>
        <begin position="44"/>
        <end position="69"/>
    </location>
</feature>
<reference evidence="15" key="1">
    <citation type="journal article" date="2020" name="mSystems">
        <title>Genome- and Community-Level Interaction Insights into Carbon Utilization and Element Cycling Functions of Hydrothermarchaeota in Hydrothermal Sediment.</title>
        <authorList>
            <person name="Zhou Z."/>
            <person name="Liu Y."/>
            <person name="Xu W."/>
            <person name="Pan J."/>
            <person name="Luo Z.H."/>
            <person name="Li M."/>
        </authorList>
    </citation>
    <scope>NUCLEOTIDE SEQUENCE [LARGE SCALE GENOMIC DNA]</scope>
    <source>
        <strain evidence="15">SpSt-716</strain>
    </source>
</reference>
<evidence type="ECO:0000313" key="15">
    <source>
        <dbReference type="EMBL" id="HGI75168.1"/>
    </source>
</evidence>
<name>A0A7V4DGH1_9BACT</name>
<dbReference type="Gene3D" id="1.20.1730.10">
    <property type="entry name" value="Sodium/glucose cotransporter"/>
    <property type="match status" value="1"/>
</dbReference>
<evidence type="ECO:0000256" key="5">
    <source>
        <dbReference type="ARBA" id="ARBA00022692"/>
    </source>
</evidence>
<dbReference type="GO" id="GO:0015293">
    <property type="term" value="F:symporter activity"/>
    <property type="evidence" value="ECO:0007669"/>
    <property type="project" value="UniProtKB-KW"/>
</dbReference>
<feature type="transmembrane region" description="Helical" evidence="14">
    <location>
        <begin position="420"/>
        <end position="439"/>
    </location>
</feature>
<keyword evidence="6" id="KW-0769">Symport</keyword>
<dbReference type="PANTHER" id="PTHR48086:SF3">
    <property type="entry name" value="SODIUM_PROLINE SYMPORTER"/>
    <property type="match status" value="1"/>
</dbReference>
<keyword evidence="11" id="KW-0739">Sodium transport</keyword>
<feature type="transmembrane region" description="Helical" evidence="14">
    <location>
        <begin position="363"/>
        <end position="382"/>
    </location>
</feature>
<feature type="transmembrane region" description="Helical" evidence="14">
    <location>
        <begin position="190"/>
        <end position="214"/>
    </location>
</feature>